<evidence type="ECO:0000256" key="7">
    <source>
        <dbReference type="ARBA" id="ARBA00023277"/>
    </source>
</evidence>
<evidence type="ECO:0000256" key="1">
    <source>
        <dbReference type="ARBA" id="ARBA00001273"/>
    </source>
</evidence>
<dbReference type="PIRSF" id="PIRSF004532">
    <property type="entry name" value="GlpX"/>
    <property type="match status" value="1"/>
</dbReference>
<evidence type="ECO:0000256" key="4">
    <source>
        <dbReference type="ARBA" id="ARBA00022723"/>
    </source>
</evidence>
<dbReference type="InterPro" id="IPR004464">
    <property type="entry name" value="FBPase_class-2/SBPase"/>
</dbReference>
<dbReference type="GO" id="GO:0006094">
    <property type="term" value="P:gluconeogenesis"/>
    <property type="evidence" value="ECO:0007669"/>
    <property type="project" value="UniProtKB-UniPathway"/>
</dbReference>
<dbReference type="Gene3D" id="3.40.190.90">
    <property type="match status" value="1"/>
</dbReference>
<feature type="binding site" evidence="9">
    <location>
        <position position="74"/>
    </location>
    <ligand>
        <name>Mn(2+)</name>
        <dbReference type="ChEBI" id="CHEBI:29035"/>
        <label>1</label>
    </ligand>
</feature>
<dbReference type="GO" id="GO:0030388">
    <property type="term" value="P:fructose 1,6-bisphosphate metabolic process"/>
    <property type="evidence" value="ECO:0007669"/>
    <property type="project" value="TreeGrafter"/>
</dbReference>
<organism evidence="10">
    <name type="scientific">uncultured Solirubrobacteraceae bacterium</name>
    <dbReference type="NCBI Taxonomy" id="1162706"/>
    <lineage>
        <taxon>Bacteria</taxon>
        <taxon>Bacillati</taxon>
        <taxon>Actinomycetota</taxon>
        <taxon>Thermoleophilia</taxon>
        <taxon>Solirubrobacterales</taxon>
        <taxon>Solirubrobacteraceae</taxon>
        <taxon>environmental samples</taxon>
    </lineage>
</organism>
<dbReference type="AlphaFoldDB" id="A0A6J4SCE4"/>
<evidence type="ECO:0000256" key="6">
    <source>
        <dbReference type="ARBA" id="ARBA00023211"/>
    </source>
</evidence>
<comment type="pathway">
    <text evidence="2">Carbohydrate biosynthesis; gluconeogenesis.</text>
</comment>
<keyword evidence="6 9" id="KW-0464">Manganese</keyword>
<comment type="similarity">
    <text evidence="3 8">Belongs to the FBPase class 2 family.</text>
</comment>
<evidence type="ECO:0000313" key="10">
    <source>
        <dbReference type="EMBL" id="CAA9495437.1"/>
    </source>
</evidence>
<comment type="catalytic activity">
    <reaction evidence="1">
        <text>beta-D-fructose 1,6-bisphosphate + H2O = beta-D-fructose 6-phosphate + phosphate</text>
        <dbReference type="Rhea" id="RHEA:11064"/>
        <dbReference type="ChEBI" id="CHEBI:15377"/>
        <dbReference type="ChEBI" id="CHEBI:32966"/>
        <dbReference type="ChEBI" id="CHEBI:43474"/>
        <dbReference type="ChEBI" id="CHEBI:57634"/>
        <dbReference type="EC" id="3.1.3.11"/>
    </reaction>
</comment>
<dbReference type="GO" id="GO:0046872">
    <property type="term" value="F:metal ion binding"/>
    <property type="evidence" value="ECO:0007669"/>
    <property type="project" value="UniProtKB-KW"/>
</dbReference>
<evidence type="ECO:0000256" key="9">
    <source>
        <dbReference type="PIRSR" id="PIRSR004532-1"/>
    </source>
</evidence>
<dbReference type="GO" id="GO:0006071">
    <property type="term" value="P:glycerol metabolic process"/>
    <property type="evidence" value="ECO:0007669"/>
    <property type="project" value="InterPro"/>
</dbReference>
<comment type="cofactor">
    <cofactor evidence="9">
        <name>Mn(2+)</name>
        <dbReference type="ChEBI" id="CHEBI:29035"/>
    </cofactor>
</comment>
<dbReference type="SUPFAM" id="SSF56655">
    <property type="entry name" value="Carbohydrate phosphatase"/>
    <property type="match status" value="1"/>
</dbReference>
<sequence>MSLVEDPVGAARSAPDALAASLESLALTSVRAAALAAAEHAGSGDGKAADGAATEAMRIILGETKGLGTVIIGEGEKDNAPMLYNREELGDGDGPRFDIAVDPVECTDLCAAGLPGSLTTIAFAGDGCLWSPGPGLYQDKLVVGRAAREAIDLREEPEQNVKSVAAALGKPVNEMRVLILDKPRHVELAARLREIGVSVIMPSAGDVAGAMFALLPGTGVDMLMGVGGTPEGIMAACAVKVLGGGMQTRLAPQSDEERDAVVGAGISLDEILDAEDLVRGPAIFAACGITGGTMLGAPRYTAGWVSTQSLIVRPGSYRRIVESTPAPESDSAGG</sequence>
<dbReference type="EMBL" id="CADCVQ010000070">
    <property type="protein sequence ID" value="CAA9495437.1"/>
    <property type="molecule type" value="Genomic_DNA"/>
</dbReference>
<dbReference type="NCBIfam" id="TIGR00330">
    <property type="entry name" value="glpX"/>
    <property type="match status" value="1"/>
</dbReference>
<keyword evidence="7 8" id="KW-0119">Carbohydrate metabolism</keyword>
<dbReference type="GO" id="GO:0042132">
    <property type="term" value="F:fructose 1,6-bisphosphate 1-phosphatase activity"/>
    <property type="evidence" value="ECO:0007669"/>
    <property type="project" value="UniProtKB-EC"/>
</dbReference>
<feature type="binding site" evidence="9">
    <location>
        <position position="105"/>
    </location>
    <ligand>
        <name>Mn(2+)</name>
        <dbReference type="ChEBI" id="CHEBI:29035"/>
        <label>2</label>
    </ligand>
</feature>
<accession>A0A6J4SCE4</accession>
<evidence type="ECO:0000256" key="5">
    <source>
        <dbReference type="ARBA" id="ARBA00022801"/>
    </source>
</evidence>
<keyword evidence="4 9" id="KW-0479">Metal-binding</keyword>
<evidence type="ECO:0000256" key="3">
    <source>
        <dbReference type="ARBA" id="ARBA00008989"/>
    </source>
</evidence>
<dbReference type="GO" id="GO:0005829">
    <property type="term" value="C:cytosol"/>
    <property type="evidence" value="ECO:0007669"/>
    <property type="project" value="TreeGrafter"/>
</dbReference>
<dbReference type="Pfam" id="PF03320">
    <property type="entry name" value="FBPase_glpX"/>
    <property type="match status" value="1"/>
</dbReference>
<dbReference type="Gene3D" id="3.30.540.10">
    <property type="entry name" value="Fructose-1,6-Bisphosphatase, subunit A, domain 1"/>
    <property type="match status" value="1"/>
</dbReference>
<dbReference type="PANTHER" id="PTHR30447">
    <property type="entry name" value="FRUCTOSE-1,6-BISPHOSPHATASE CLASS 2"/>
    <property type="match status" value="1"/>
</dbReference>
<dbReference type="PANTHER" id="PTHR30447:SF0">
    <property type="entry name" value="FRUCTOSE-1,6-BISPHOSPHATASE 1 CLASS 2-RELATED"/>
    <property type="match status" value="1"/>
</dbReference>
<protein>
    <recommendedName>
        <fullName evidence="8">Fructose-1,6-bisphosphatase</fullName>
    </recommendedName>
</protein>
<feature type="binding site" evidence="9">
    <location>
        <position position="50"/>
    </location>
    <ligand>
        <name>Mn(2+)</name>
        <dbReference type="ChEBI" id="CHEBI:29035"/>
        <label>1</label>
    </ligand>
</feature>
<gene>
    <name evidence="10" type="ORF">AVDCRST_MAG67-1649</name>
</gene>
<proteinExistence type="inferred from homology"/>
<feature type="binding site" evidence="9">
    <location>
        <position position="231"/>
    </location>
    <ligand>
        <name>Mn(2+)</name>
        <dbReference type="ChEBI" id="CHEBI:29035"/>
        <label>2</label>
    </ligand>
</feature>
<dbReference type="UniPathway" id="UPA00138"/>
<reference evidence="10" key="1">
    <citation type="submission" date="2020-02" db="EMBL/GenBank/DDBJ databases">
        <authorList>
            <person name="Meier V. D."/>
        </authorList>
    </citation>
    <scope>NUCLEOTIDE SEQUENCE</scope>
    <source>
        <strain evidence="10">AVDCRST_MAG67</strain>
    </source>
</reference>
<evidence type="ECO:0000256" key="8">
    <source>
        <dbReference type="PIRNR" id="PIRNR004532"/>
    </source>
</evidence>
<feature type="binding site" evidence="9">
    <location>
        <position position="102"/>
    </location>
    <ligand>
        <name>Mn(2+)</name>
        <dbReference type="ChEBI" id="CHEBI:29035"/>
        <label>2</label>
    </ligand>
</feature>
<name>A0A6J4SCE4_9ACTN</name>
<evidence type="ECO:0000256" key="2">
    <source>
        <dbReference type="ARBA" id="ARBA00004742"/>
    </source>
</evidence>
<keyword evidence="5 10" id="KW-0378">Hydrolase</keyword>